<reference evidence="13" key="1">
    <citation type="journal article" date="2022" name="Arch. Microbiol.">
        <title>Microbulbifer okhotskensis sp. nov., isolated from a deep bottom sediment of the Okhotsk Sea.</title>
        <authorList>
            <person name="Romanenko L."/>
            <person name="Kurilenko V."/>
            <person name="Otstavnykh N."/>
            <person name="Velansky P."/>
            <person name="Isaeva M."/>
            <person name="Mikhailov V."/>
        </authorList>
    </citation>
    <scope>NUCLEOTIDE SEQUENCE</scope>
    <source>
        <strain evidence="13">OS29</strain>
    </source>
</reference>
<evidence type="ECO:0000256" key="6">
    <source>
        <dbReference type="ARBA" id="ARBA00022801"/>
    </source>
</evidence>
<proteinExistence type="predicted"/>
<keyword evidence="3" id="KW-0645">Protease</keyword>
<dbReference type="EMBL" id="JALBWM010000013">
    <property type="protein sequence ID" value="MCO1333701.1"/>
    <property type="molecule type" value="Genomic_DNA"/>
</dbReference>
<dbReference type="RefSeq" id="WP_252465146.1">
    <property type="nucleotide sequence ID" value="NZ_JALBWM010000013.1"/>
</dbReference>
<evidence type="ECO:0000256" key="5">
    <source>
        <dbReference type="ARBA" id="ARBA00022723"/>
    </source>
</evidence>
<evidence type="ECO:0000256" key="2">
    <source>
        <dbReference type="ARBA" id="ARBA00022475"/>
    </source>
</evidence>
<comment type="caution">
    <text evidence="13">The sequence shown here is derived from an EMBL/GenBank/DDBJ whole genome shotgun (WGS) entry which is preliminary data.</text>
</comment>
<evidence type="ECO:0000313" key="14">
    <source>
        <dbReference type="Proteomes" id="UP001139028"/>
    </source>
</evidence>
<dbReference type="CDD" id="cd07340">
    <property type="entry name" value="M48B_Htpx_like"/>
    <property type="match status" value="1"/>
</dbReference>
<dbReference type="GO" id="GO:0004222">
    <property type="term" value="F:metalloendopeptidase activity"/>
    <property type="evidence" value="ECO:0007669"/>
    <property type="project" value="InterPro"/>
</dbReference>
<keyword evidence="4 11" id="KW-0812">Transmembrane</keyword>
<name>A0A9X2EL67_9GAMM</name>
<keyword evidence="8 11" id="KW-1133">Transmembrane helix</keyword>
<dbReference type="Pfam" id="PF01435">
    <property type="entry name" value="Peptidase_M48"/>
    <property type="match status" value="1"/>
</dbReference>
<feature type="transmembrane region" description="Helical" evidence="11">
    <location>
        <begin position="61"/>
        <end position="79"/>
    </location>
</feature>
<keyword evidence="14" id="KW-1185">Reference proteome</keyword>
<protein>
    <submittedName>
        <fullName evidence="13">M48 family metallopeptidase</fullName>
    </submittedName>
</protein>
<dbReference type="GO" id="GO:0046872">
    <property type="term" value="F:metal ion binding"/>
    <property type="evidence" value="ECO:0007669"/>
    <property type="project" value="UniProtKB-KW"/>
</dbReference>
<gene>
    <name evidence="13" type="ORF">MO867_05030</name>
</gene>
<evidence type="ECO:0000256" key="8">
    <source>
        <dbReference type="ARBA" id="ARBA00022989"/>
    </source>
</evidence>
<dbReference type="AlphaFoldDB" id="A0A9X2EL67"/>
<evidence type="ECO:0000256" key="1">
    <source>
        <dbReference type="ARBA" id="ARBA00001947"/>
    </source>
</evidence>
<dbReference type="PANTHER" id="PTHR43221">
    <property type="entry name" value="PROTEASE HTPX"/>
    <property type="match status" value="1"/>
</dbReference>
<evidence type="ECO:0000256" key="3">
    <source>
        <dbReference type="ARBA" id="ARBA00022670"/>
    </source>
</evidence>
<evidence type="ECO:0000313" key="13">
    <source>
        <dbReference type="EMBL" id="MCO1333701.1"/>
    </source>
</evidence>
<keyword evidence="5" id="KW-0479">Metal-binding</keyword>
<feature type="transmembrane region" description="Helical" evidence="11">
    <location>
        <begin position="219"/>
        <end position="244"/>
    </location>
</feature>
<evidence type="ECO:0000259" key="12">
    <source>
        <dbReference type="Pfam" id="PF01435"/>
    </source>
</evidence>
<evidence type="ECO:0000256" key="11">
    <source>
        <dbReference type="SAM" id="Phobius"/>
    </source>
</evidence>
<evidence type="ECO:0000256" key="9">
    <source>
        <dbReference type="ARBA" id="ARBA00023049"/>
    </source>
</evidence>
<keyword evidence="10 11" id="KW-0472">Membrane</keyword>
<keyword evidence="2" id="KW-1003">Cell membrane</keyword>
<keyword evidence="7" id="KW-0862">Zinc</keyword>
<sequence>MDFFAHQDKAKQTSRLLVSLFALAVITLICLTTLATAATVSLSHAQPFLPSEIVQVLGWETLVSIAFCITAIVALGSLYKFQQLAAGGMAVAESLGGHKLNVAALNDREKRALNIVEEMAIATGVPVPDVYLIEDEAINAFAAGHSPTDAVIGLTRGSLEKLSRDELQGVVAHEFSHILNGDIRLNTQIVGLLNGILIIGLLGHWLFRGPSASGRATIVRLPLLGLGLALIVFGYAGTLLGNLIKAAVSRQREFLADASAVQFTRNNLGIANALKKIGGYNLGSELSSPSAIEFGHILFAAGMKRSLLSLLATHPPLPVRIARLEPAWKGLYPDTNADCWKEDKPQPPTAVESQIAQFSAAVTPTPFQAALDAVDNSIARVNTPQVALGHQLLATIPSTIQQAAHDPFSARALIYHLLLHTDKSEQRRQLELLAKIAHPAVIREMQKLKPQMQALPSNARLALIDLCIPALRALVPQQYQIFKRNLIKLLHSDGKIEIWEWALYRVLIHALEGSPDRQRLSTRKNAGKDASRFILAAIAHSGNNEYLPAKRAYEKGLFALSLEITPLPSKADITLPRLDKAITIAKLTPPLEKPQLLKAVVITLNLNGLIEAEEIELLRAVADSLDCPMPPIMGNEN</sequence>
<feature type="transmembrane region" description="Helical" evidence="11">
    <location>
        <begin position="189"/>
        <end position="207"/>
    </location>
</feature>
<evidence type="ECO:0000256" key="10">
    <source>
        <dbReference type="ARBA" id="ARBA00023136"/>
    </source>
</evidence>
<comment type="cofactor">
    <cofactor evidence="1">
        <name>Zn(2+)</name>
        <dbReference type="ChEBI" id="CHEBI:29105"/>
    </cofactor>
</comment>
<dbReference type="Gene3D" id="3.30.2010.10">
    <property type="entry name" value="Metalloproteases ('zincins'), catalytic domain"/>
    <property type="match status" value="1"/>
</dbReference>
<dbReference type="Proteomes" id="UP001139028">
    <property type="component" value="Unassembled WGS sequence"/>
</dbReference>
<feature type="domain" description="Peptidase M48" evidence="12">
    <location>
        <begin position="109"/>
        <end position="325"/>
    </location>
</feature>
<dbReference type="InterPro" id="IPR001915">
    <property type="entry name" value="Peptidase_M48"/>
</dbReference>
<keyword evidence="6" id="KW-0378">Hydrolase</keyword>
<keyword evidence="9" id="KW-0482">Metalloprotease</keyword>
<dbReference type="PANTHER" id="PTHR43221:SF2">
    <property type="entry name" value="PROTEASE HTPX HOMOLOG"/>
    <property type="match status" value="1"/>
</dbReference>
<accession>A0A9X2EL67</accession>
<evidence type="ECO:0000256" key="4">
    <source>
        <dbReference type="ARBA" id="ARBA00022692"/>
    </source>
</evidence>
<evidence type="ECO:0000256" key="7">
    <source>
        <dbReference type="ARBA" id="ARBA00022833"/>
    </source>
</evidence>
<dbReference type="GO" id="GO:0006508">
    <property type="term" value="P:proteolysis"/>
    <property type="evidence" value="ECO:0007669"/>
    <property type="project" value="UniProtKB-KW"/>
</dbReference>
<organism evidence="13 14">
    <name type="scientific">Microbulbifer okhotskensis</name>
    <dbReference type="NCBI Taxonomy" id="2926617"/>
    <lineage>
        <taxon>Bacteria</taxon>
        <taxon>Pseudomonadati</taxon>
        <taxon>Pseudomonadota</taxon>
        <taxon>Gammaproteobacteria</taxon>
        <taxon>Cellvibrionales</taxon>
        <taxon>Microbulbiferaceae</taxon>
        <taxon>Microbulbifer</taxon>
    </lineage>
</organism>
<dbReference type="InterPro" id="IPR050083">
    <property type="entry name" value="HtpX_protease"/>
</dbReference>